<dbReference type="PROSITE" id="PS50293">
    <property type="entry name" value="TPR_REGION"/>
    <property type="match status" value="2"/>
</dbReference>
<dbReference type="PANTHER" id="PTHR44809">
    <property type="match status" value="1"/>
</dbReference>
<dbReference type="PANTHER" id="PTHR44809:SF1">
    <property type="entry name" value="PROTEIN O-MANNOSYL-TRANSFERASE TMTC1"/>
    <property type="match status" value="1"/>
</dbReference>
<feature type="repeat" description="TPR" evidence="1">
    <location>
        <begin position="214"/>
        <end position="247"/>
    </location>
</feature>
<dbReference type="PROSITE" id="PS50005">
    <property type="entry name" value="TPR"/>
    <property type="match status" value="8"/>
</dbReference>
<organism evidence="2 3">
    <name type="scientific">Candidatus Burkholderia verschuerenii</name>
    <dbReference type="NCBI Taxonomy" id="242163"/>
    <lineage>
        <taxon>Bacteria</taxon>
        <taxon>Pseudomonadati</taxon>
        <taxon>Pseudomonadota</taxon>
        <taxon>Betaproteobacteria</taxon>
        <taxon>Burkholderiales</taxon>
        <taxon>Burkholderiaceae</taxon>
        <taxon>Burkholderia</taxon>
    </lineage>
</organism>
<dbReference type="Gene3D" id="3.40.50.2000">
    <property type="entry name" value="Glycogen Phosphorylase B"/>
    <property type="match status" value="1"/>
</dbReference>
<evidence type="ECO:0000313" key="3">
    <source>
        <dbReference type="Proteomes" id="UP000036959"/>
    </source>
</evidence>
<dbReference type="AlphaFoldDB" id="A0A0L0MFB0"/>
<dbReference type="Proteomes" id="UP000036959">
    <property type="component" value="Unassembled WGS sequence"/>
</dbReference>
<protein>
    <submittedName>
        <fullName evidence="2">TPR repeat</fullName>
    </submittedName>
</protein>
<feature type="repeat" description="TPR" evidence="1">
    <location>
        <begin position="146"/>
        <end position="179"/>
    </location>
</feature>
<dbReference type="InterPro" id="IPR019734">
    <property type="entry name" value="TPR_rpt"/>
</dbReference>
<dbReference type="Pfam" id="PF14559">
    <property type="entry name" value="TPR_19"/>
    <property type="match status" value="1"/>
</dbReference>
<dbReference type="Gene3D" id="1.25.40.10">
    <property type="entry name" value="Tetratricopeptide repeat domain"/>
    <property type="match status" value="4"/>
</dbReference>
<dbReference type="Pfam" id="PF13432">
    <property type="entry name" value="TPR_16"/>
    <property type="match status" value="4"/>
</dbReference>
<dbReference type="EMBL" id="LFJJ01000052">
    <property type="protein sequence ID" value="KND60634.1"/>
    <property type="molecule type" value="Genomic_DNA"/>
</dbReference>
<proteinExistence type="predicted"/>
<name>A0A0L0MFB0_9BURK</name>
<accession>A0A0L0MFB0</accession>
<evidence type="ECO:0000313" key="2">
    <source>
        <dbReference type="EMBL" id="KND60634.1"/>
    </source>
</evidence>
<feature type="repeat" description="TPR" evidence="1">
    <location>
        <begin position="112"/>
        <end position="145"/>
    </location>
</feature>
<feature type="repeat" description="TPR" evidence="1">
    <location>
        <begin position="282"/>
        <end position="315"/>
    </location>
</feature>
<keyword evidence="3" id="KW-1185">Reference proteome</keyword>
<comment type="caution">
    <text evidence="2">The sequence shown here is derived from an EMBL/GenBank/DDBJ whole genome shotgun (WGS) entry which is preliminary data.</text>
</comment>
<gene>
    <name evidence="2" type="ORF">BVER_05451</name>
</gene>
<feature type="repeat" description="TPR" evidence="1">
    <location>
        <begin position="78"/>
        <end position="111"/>
    </location>
</feature>
<dbReference type="InterPro" id="IPR052943">
    <property type="entry name" value="TMTC_O-mannosyl-trnsfr"/>
</dbReference>
<dbReference type="PATRIC" id="fig|242163.4.peg.5633"/>
<dbReference type="InterPro" id="IPR011990">
    <property type="entry name" value="TPR-like_helical_dom_sf"/>
</dbReference>
<dbReference type="SUPFAM" id="SSF48452">
    <property type="entry name" value="TPR-like"/>
    <property type="match status" value="2"/>
</dbReference>
<dbReference type="SMART" id="SM00028">
    <property type="entry name" value="TPR"/>
    <property type="match status" value="10"/>
</dbReference>
<feature type="repeat" description="TPR" evidence="1">
    <location>
        <begin position="180"/>
        <end position="213"/>
    </location>
</feature>
<dbReference type="SUPFAM" id="SSF53756">
    <property type="entry name" value="UDP-Glycosyltransferase/glycogen phosphorylase"/>
    <property type="match status" value="1"/>
</dbReference>
<reference evidence="3" key="1">
    <citation type="submission" date="2015-06" db="EMBL/GenBank/DDBJ databases">
        <title>Comparative genomics of Burkholderia leaf nodule symbionts.</title>
        <authorList>
            <person name="Carlier A."/>
            <person name="Eberl L."/>
            <person name="Pinto-Carbo M."/>
        </authorList>
    </citation>
    <scope>NUCLEOTIDE SEQUENCE [LARGE SCALE GENOMIC DNA]</scope>
    <source>
        <strain evidence="3">UZHbot4</strain>
    </source>
</reference>
<sequence>MRSLQNFPVMDTVFARGFAAHRDGRLTDAERDYCAALAAEPRHVDALHYLGVLRHQQGQHAEAAELVRRAVDLRPTDAGLQLNLGNALKALGRIDDAIERFRNALTLAPGFPPAQYNLGNAYSLIGRHEDAADLFEKTLRINPDDAAAWNNFGNSLAALQKHEEASAAFRRALSLRPKHAGAHNNLGMALNALGDTLGAMEQFRAAIDAEPNYAAAHFNLGNMLDTHGHPKDALPSLEKALALQPRFAPAHFGLGHALAKLGRHRDAVPAFERAVGLDPKYGIAWLCLGNSQMALAAHRAAIRAFDQALRLDADMPAAHLNRALAMLALGDYKRGLSGYEWRLQTPGSEAAPSLPRWNGEALPHGTLVVRAEQGFGDTLQFVRFAAYARKRVGTLVLEVQPSLVPLIAPAAHAARIEVKSKSDGVRMHADAFCPLLSLPLALGIASAEAIPARAPYLIVPAEYRRKWRGSIGGQARRKIGITWSGRLQPGETRSAPVESLAPLFALEGIDWVVLQPFLTDHEREVLQMQPNAKSIHRFEGRLQNFADTAAIVDRLDAVVSVDTSVAHLAGALGKPLWVMLPFAADWRWGVDTDRTPWYPSARLVRQQAPGAWDGVMAGMVAALGE</sequence>
<feature type="repeat" description="TPR" evidence="1">
    <location>
        <begin position="44"/>
        <end position="77"/>
    </location>
</feature>
<keyword evidence="1" id="KW-0802">TPR repeat</keyword>
<feature type="repeat" description="TPR" evidence="1">
    <location>
        <begin position="248"/>
        <end position="281"/>
    </location>
</feature>
<evidence type="ECO:0000256" key="1">
    <source>
        <dbReference type="PROSITE-ProRule" id="PRU00339"/>
    </source>
</evidence>